<organism evidence="5">
    <name type="scientific">bacterium 19MO03SA05</name>
    <dbReference type="NCBI Taxonomy" id="2920620"/>
    <lineage>
        <taxon>Bacteria</taxon>
    </lineage>
</organism>
<dbReference type="EMBL" id="CP095352">
    <property type="protein sequence ID" value="XAG86827.1"/>
    <property type="molecule type" value="Genomic_DNA"/>
</dbReference>
<sequence>MEIDLDIDIESTVMQLKEKEQKLYNFLIALKLIQKHVQDVPQFQRGEALPPTIHAKRLDSMPLHEALRVSIEPQKVFEYPHNIPKRFAGLIQLEANEKEYEQAQALTHQINELRATIVNYIAEKETDYRKRARLSQRLFPDTLYQTVNRKIPLLPDTSTRIDFSWCEQQKSVKKLSTEQAVSMLQRFDANTPPWQAAKNMERLMNSASAYKVTNVRTHPQAIVKYYNEETGEVFIETRKVHSPMIALVQSQRPIDVNPLPDFQENDKKHLLLKGYKPIVEGTCLYCKDSPT</sequence>
<geneLocation type="plasmid" evidence="5">
    <name>pSP19M00231</name>
</geneLocation>
<dbReference type="GO" id="GO:0005737">
    <property type="term" value="C:cytoplasm"/>
    <property type="evidence" value="ECO:0007669"/>
    <property type="project" value="InterPro"/>
</dbReference>
<dbReference type="InterPro" id="IPR036384">
    <property type="entry name" value="Tus_sf"/>
</dbReference>
<keyword evidence="5" id="KW-0614">Plasmid</keyword>
<reference evidence="5" key="1">
    <citation type="submission" date="2022-03" db="EMBL/GenBank/DDBJ databases">
        <title>Sea Food Isolates.</title>
        <authorList>
            <person name="Li c."/>
        </authorList>
    </citation>
    <scope>NUCLEOTIDE SEQUENCE</scope>
    <source>
        <strain evidence="5">19MO03SA05</strain>
        <plasmid evidence="5">pSP19M00231</plasmid>
    </source>
</reference>
<dbReference type="InterPro" id="IPR008865">
    <property type="entry name" value="DNA_replication_term_site-bd"/>
</dbReference>
<feature type="coiled-coil region" evidence="4">
    <location>
        <begin position="96"/>
        <end position="123"/>
    </location>
</feature>
<dbReference type="GO" id="GO:0006274">
    <property type="term" value="P:DNA replication termination"/>
    <property type="evidence" value="ECO:0007669"/>
    <property type="project" value="InterPro"/>
</dbReference>
<evidence type="ECO:0000313" key="5">
    <source>
        <dbReference type="EMBL" id="XAG86827.1"/>
    </source>
</evidence>
<keyword evidence="4" id="KW-0175">Coiled coil</keyword>
<keyword evidence="1" id="KW-0963">Cytoplasm</keyword>
<keyword evidence="2" id="KW-0235">DNA replication</keyword>
<evidence type="ECO:0000256" key="3">
    <source>
        <dbReference type="ARBA" id="ARBA00023125"/>
    </source>
</evidence>
<protein>
    <submittedName>
        <fullName evidence="5">DNA replication terminus site-binding protein</fullName>
    </submittedName>
</protein>
<evidence type="ECO:0000256" key="2">
    <source>
        <dbReference type="ARBA" id="ARBA00022705"/>
    </source>
</evidence>
<dbReference type="Gene3D" id="3.50.14.10">
    <property type="entry name" value="Replication terminator Tus, domain 1 superfamily/Replication terminator Tus"/>
    <property type="match status" value="1"/>
</dbReference>
<dbReference type="AlphaFoldDB" id="A0AAU6VMZ7"/>
<name>A0AAU6VMZ7_UNCXX</name>
<evidence type="ECO:0000256" key="4">
    <source>
        <dbReference type="SAM" id="Coils"/>
    </source>
</evidence>
<dbReference type="Pfam" id="PF05472">
    <property type="entry name" value="Ter"/>
    <property type="match status" value="1"/>
</dbReference>
<proteinExistence type="predicted"/>
<accession>A0AAU6VMZ7</accession>
<dbReference type="InterPro" id="IPR036381">
    <property type="entry name" value="Tus_dom1"/>
</dbReference>
<dbReference type="GO" id="GO:0003677">
    <property type="term" value="F:DNA binding"/>
    <property type="evidence" value="ECO:0007669"/>
    <property type="project" value="UniProtKB-KW"/>
</dbReference>
<gene>
    <name evidence="5" type="ORF">MRM63_18490</name>
</gene>
<keyword evidence="3" id="KW-0238">DNA-binding</keyword>
<dbReference type="SUPFAM" id="SSF56596">
    <property type="entry name" value="Replication terminator protein (Tus)"/>
    <property type="match status" value="1"/>
</dbReference>
<evidence type="ECO:0000256" key="1">
    <source>
        <dbReference type="ARBA" id="ARBA00022490"/>
    </source>
</evidence>